<evidence type="ECO:0008006" key="14">
    <source>
        <dbReference type="Google" id="ProtNLM"/>
    </source>
</evidence>
<feature type="region of interest" description="Disordered" evidence="8">
    <location>
        <begin position="1"/>
        <end position="22"/>
    </location>
</feature>
<dbReference type="Proteomes" id="UP001295794">
    <property type="component" value="Unassembled WGS sequence"/>
</dbReference>
<keyword evidence="6" id="KW-0378">Hydrolase</keyword>
<dbReference type="Pfam" id="PF26138">
    <property type="entry name" value="DUF8040"/>
    <property type="match status" value="1"/>
</dbReference>
<dbReference type="InterPro" id="IPR058353">
    <property type="entry name" value="DUF8040"/>
</dbReference>
<dbReference type="AlphaFoldDB" id="A0AAD2GZM0"/>
<evidence type="ECO:0000259" key="11">
    <source>
        <dbReference type="Pfam" id="PF26138"/>
    </source>
</evidence>
<dbReference type="InterPro" id="IPR045249">
    <property type="entry name" value="HARBI1-like"/>
</dbReference>
<evidence type="ECO:0000313" key="13">
    <source>
        <dbReference type="Proteomes" id="UP001295794"/>
    </source>
</evidence>
<feature type="compositionally biased region" description="Basic residues" evidence="8">
    <location>
        <begin position="1"/>
        <end position="11"/>
    </location>
</feature>
<organism evidence="12 13">
    <name type="scientific">Mycena citricolor</name>
    <dbReference type="NCBI Taxonomy" id="2018698"/>
    <lineage>
        <taxon>Eukaryota</taxon>
        <taxon>Fungi</taxon>
        <taxon>Dikarya</taxon>
        <taxon>Basidiomycota</taxon>
        <taxon>Agaricomycotina</taxon>
        <taxon>Agaricomycetes</taxon>
        <taxon>Agaricomycetidae</taxon>
        <taxon>Agaricales</taxon>
        <taxon>Marasmiineae</taxon>
        <taxon>Mycenaceae</taxon>
        <taxon>Mycena</taxon>
    </lineage>
</organism>
<evidence type="ECO:0000256" key="7">
    <source>
        <dbReference type="ARBA" id="ARBA00023242"/>
    </source>
</evidence>
<evidence type="ECO:0000256" key="8">
    <source>
        <dbReference type="SAM" id="MobiDB-lite"/>
    </source>
</evidence>
<comment type="similarity">
    <text evidence="3">Belongs to the HARBI1 family.</text>
</comment>
<reference evidence="12" key="1">
    <citation type="submission" date="2023-11" db="EMBL/GenBank/DDBJ databases">
        <authorList>
            <person name="De Vega J J."/>
            <person name="De Vega J J."/>
        </authorList>
    </citation>
    <scope>NUCLEOTIDE SEQUENCE</scope>
</reference>
<comment type="cofactor">
    <cofactor evidence="1">
        <name>a divalent metal cation</name>
        <dbReference type="ChEBI" id="CHEBI:60240"/>
    </cofactor>
</comment>
<dbReference type="Pfam" id="PF13359">
    <property type="entry name" value="DDE_Tnp_4"/>
    <property type="match status" value="1"/>
</dbReference>
<evidence type="ECO:0000256" key="9">
    <source>
        <dbReference type="SAM" id="Phobius"/>
    </source>
</evidence>
<keyword evidence="5" id="KW-0479">Metal-binding</keyword>
<comment type="subcellular location">
    <subcellularLocation>
        <location evidence="2">Nucleus</location>
    </subcellularLocation>
</comment>
<feature type="transmembrane region" description="Helical" evidence="9">
    <location>
        <begin position="226"/>
        <end position="243"/>
    </location>
</feature>
<evidence type="ECO:0000259" key="10">
    <source>
        <dbReference type="Pfam" id="PF13359"/>
    </source>
</evidence>
<keyword evidence="7" id="KW-0539">Nucleus</keyword>
<dbReference type="PANTHER" id="PTHR22930">
    <property type="match status" value="1"/>
</dbReference>
<evidence type="ECO:0000256" key="2">
    <source>
        <dbReference type="ARBA" id="ARBA00004123"/>
    </source>
</evidence>
<feature type="domain" description="DDE Tnp4" evidence="10">
    <location>
        <begin position="213"/>
        <end position="359"/>
    </location>
</feature>
<keyword evidence="9" id="KW-0812">Transmembrane</keyword>
<keyword evidence="13" id="KW-1185">Reference proteome</keyword>
<feature type="domain" description="DUF8040" evidence="11">
    <location>
        <begin position="67"/>
        <end position="162"/>
    </location>
</feature>
<sequence length="443" mass="50615">MTRRGSRHQASRPRPLPALSHAEQQRRAAAAAALQRRKTVLTAVTRILAVYSMALCLAAPDPIPIRTSSLNGQGWLDEIFHGHVERFLSQMGLAKEAFRRLSYELQITYGLHATKHVTADEKLATFLYFARTGSSSRLLQERFQRSAETIHNSIYTVLNILVGPFYMKYVHLPPNETPPEIKADPKLYPYFRQARGAIDGSHFHAWVRDSVSGQYRNRKGFIGQNVLAACNFAMLFVYILSGWEGSAADSAIYAYARDHDFAVPAGMYFLADAGFPLCDVLMTPYHYHAVRYHLREWGTAGQRPQNREELFNLRHAQARNVVERIFGILKRRWMVFQRAPEYPIEMQAKLVPAIAALHNFIRIHEPLDDFSAPQQPAASSVPLSRSTSSIDSFMQDEPRDILPEELGMEISAAECRRAELRRDTIAQKMWEDYQRILRERGQQ</sequence>
<dbReference type="GO" id="GO:0005634">
    <property type="term" value="C:nucleus"/>
    <property type="evidence" value="ECO:0007669"/>
    <property type="project" value="UniProtKB-SubCell"/>
</dbReference>
<accession>A0AAD2GZM0</accession>
<dbReference type="GO" id="GO:0016787">
    <property type="term" value="F:hydrolase activity"/>
    <property type="evidence" value="ECO:0007669"/>
    <property type="project" value="UniProtKB-KW"/>
</dbReference>
<keyword evidence="4" id="KW-0540">Nuclease</keyword>
<name>A0AAD2GZM0_9AGAR</name>
<protein>
    <recommendedName>
        <fullName evidence="14">DDE Tnp4 domain-containing protein</fullName>
    </recommendedName>
</protein>
<dbReference type="EMBL" id="CAVNYO010000110">
    <property type="protein sequence ID" value="CAK5266818.1"/>
    <property type="molecule type" value="Genomic_DNA"/>
</dbReference>
<dbReference type="InterPro" id="IPR027806">
    <property type="entry name" value="HARBI1_dom"/>
</dbReference>
<dbReference type="PANTHER" id="PTHR22930:SF228">
    <property type="entry name" value="PROTEIN ALP1-LIKE"/>
    <property type="match status" value="1"/>
</dbReference>
<evidence type="ECO:0000256" key="3">
    <source>
        <dbReference type="ARBA" id="ARBA00006958"/>
    </source>
</evidence>
<keyword evidence="9" id="KW-0472">Membrane</keyword>
<dbReference type="GO" id="GO:0004518">
    <property type="term" value="F:nuclease activity"/>
    <property type="evidence" value="ECO:0007669"/>
    <property type="project" value="UniProtKB-KW"/>
</dbReference>
<dbReference type="GO" id="GO:0046872">
    <property type="term" value="F:metal ion binding"/>
    <property type="evidence" value="ECO:0007669"/>
    <property type="project" value="UniProtKB-KW"/>
</dbReference>
<evidence type="ECO:0000256" key="6">
    <source>
        <dbReference type="ARBA" id="ARBA00022801"/>
    </source>
</evidence>
<evidence type="ECO:0000313" key="12">
    <source>
        <dbReference type="EMBL" id="CAK5266818.1"/>
    </source>
</evidence>
<comment type="caution">
    <text evidence="12">The sequence shown here is derived from an EMBL/GenBank/DDBJ whole genome shotgun (WGS) entry which is preliminary data.</text>
</comment>
<evidence type="ECO:0000256" key="5">
    <source>
        <dbReference type="ARBA" id="ARBA00022723"/>
    </source>
</evidence>
<evidence type="ECO:0000256" key="1">
    <source>
        <dbReference type="ARBA" id="ARBA00001968"/>
    </source>
</evidence>
<proteinExistence type="inferred from homology"/>
<keyword evidence="9" id="KW-1133">Transmembrane helix</keyword>
<gene>
    <name evidence="12" type="ORF">MYCIT1_LOCUS8779</name>
</gene>
<evidence type="ECO:0000256" key="4">
    <source>
        <dbReference type="ARBA" id="ARBA00022722"/>
    </source>
</evidence>